<sequence>MKNLILRILCVKTILVFGCIQFISIANGQSEADYSIDEGTGTITVYSTTVDEGACMGAYTDCARQVWSW</sequence>
<organism evidence="2 3">
    <name type="scientific">Belliella calami</name>
    <dbReference type="NCBI Taxonomy" id="2923436"/>
    <lineage>
        <taxon>Bacteria</taxon>
        <taxon>Pseudomonadati</taxon>
        <taxon>Bacteroidota</taxon>
        <taxon>Cytophagia</taxon>
        <taxon>Cytophagales</taxon>
        <taxon>Cyclobacteriaceae</taxon>
        <taxon>Belliella</taxon>
    </lineage>
</organism>
<name>A0ABS9UNH6_9BACT</name>
<protein>
    <submittedName>
        <fullName evidence="2">Uncharacterized protein</fullName>
    </submittedName>
</protein>
<keyword evidence="1" id="KW-0732">Signal</keyword>
<feature type="chain" id="PRO_5045052114" evidence="1">
    <location>
        <begin position="29"/>
        <end position="69"/>
    </location>
</feature>
<accession>A0ABS9UNH6</accession>
<dbReference type="Proteomes" id="UP001165488">
    <property type="component" value="Unassembled WGS sequence"/>
</dbReference>
<evidence type="ECO:0000313" key="3">
    <source>
        <dbReference type="Proteomes" id="UP001165488"/>
    </source>
</evidence>
<comment type="caution">
    <text evidence="2">The sequence shown here is derived from an EMBL/GenBank/DDBJ whole genome shotgun (WGS) entry which is preliminary data.</text>
</comment>
<evidence type="ECO:0000313" key="2">
    <source>
        <dbReference type="EMBL" id="MCH7397914.1"/>
    </source>
</evidence>
<gene>
    <name evidence="2" type="ORF">MM236_07935</name>
</gene>
<reference evidence="2" key="1">
    <citation type="submission" date="2022-03" db="EMBL/GenBank/DDBJ databases">
        <title>De novo assembled genomes of Belliella spp. (Cyclobacteriaceae) strains.</title>
        <authorList>
            <person name="Szabo A."/>
            <person name="Korponai K."/>
            <person name="Felfoldi T."/>
        </authorList>
    </citation>
    <scope>NUCLEOTIDE SEQUENCE</scope>
    <source>
        <strain evidence="2">DSM 107340</strain>
    </source>
</reference>
<evidence type="ECO:0000256" key="1">
    <source>
        <dbReference type="SAM" id="SignalP"/>
    </source>
</evidence>
<keyword evidence="3" id="KW-1185">Reference proteome</keyword>
<feature type="signal peptide" evidence="1">
    <location>
        <begin position="1"/>
        <end position="28"/>
    </location>
</feature>
<dbReference type="RefSeq" id="WP_241274425.1">
    <property type="nucleotide sequence ID" value="NZ_JAKZGS010000004.1"/>
</dbReference>
<proteinExistence type="predicted"/>
<dbReference type="EMBL" id="JAKZGS010000004">
    <property type="protein sequence ID" value="MCH7397914.1"/>
    <property type="molecule type" value="Genomic_DNA"/>
</dbReference>